<gene>
    <name evidence="1" type="ORF">MtrunA17_Chr5g0437261</name>
</gene>
<proteinExistence type="predicted"/>
<comment type="caution">
    <text evidence="1">The sequence shown here is derived from an EMBL/GenBank/DDBJ whole genome shotgun (WGS) entry which is preliminary data.</text>
</comment>
<evidence type="ECO:0000313" key="1">
    <source>
        <dbReference type="EMBL" id="RHN57148.1"/>
    </source>
</evidence>
<dbReference type="Proteomes" id="UP000265566">
    <property type="component" value="Chromosome 5"/>
</dbReference>
<dbReference type="EMBL" id="PSQE01000005">
    <property type="protein sequence ID" value="RHN57148.1"/>
    <property type="molecule type" value="Genomic_DNA"/>
</dbReference>
<organism evidence="1">
    <name type="scientific">Medicago truncatula</name>
    <name type="common">Barrel medic</name>
    <name type="synonym">Medicago tribuloides</name>
    <dbReference type="NCBI Taxonomy" id="3880"/>
    <lineage>
        <taxon>Eukaryota</taxon>
        <taxon>Viridiplantae</taxon>
        <taxon>Streptophyta</taxon>
        <taxon>Embryophyta</taxon>
        <taxon>Tracheophyta</taxon>
        <taxon>Spermatophyta</taxon>
        <taxon>Magnoliopsida</taxon>
        <taxon>eudicotyledons</taxon>
        <taxon>Gunneridae</taxon>
        <taxon>Pentapetalae</taxon>
        <taxon>rosids</taxon>
        <taxon>fabids</taxon>
        <taxon>Fabales</taxon>
        <taxon>Fabaceae</taxon>
        <taxon>Papilionoideae</taxon>
        <taxon>50 kb inversion clade</taxon>
        <taxon>NPAAA clade</taxon>
        <taxon>Hologalegina</taxon>
        <taxon>IRL clade</taxon>
        <taxon>Trifolieae</taxon>
        <taxon>Medicago</taxon>
    </lineage>
</organism>
<protein>
    <submittedName>
        <fullName evidence="1">Uncharacterized protein</fullName>
    </submittedName>
</protein>
<name>A0A396HXB4_MEDTR</name>
<accession>A0A396HXB4</accession>
<dbReference type="Gramene" id="rna32651">
    <property type="protein sequence ID" value="RHN57148.1"/>
    <property type="gene ID" value="gene32651"/>
</dbReference>
<dbReference type="AlphaFoldDB" id="A0A396HXB4"/>
<reference evidence="1" key="1">
    <citation type="journal article" date="2018" name="Nat. Plants">
        <title>Whole-genome landscape of Medicago truncatula symbiotic genes.</title>
        <authorList>
            <person name="Pecrix Y."/>
            <person name="Gamas P."/>
            <person name="Carrere S."/>
        </authorList>
    </citation>
    <scope>NUCLEOTIDE SEQUENCE</scope>
    <source>
        <tissue evidence="1">Leaves</tissue>
    </source>
</reference>
<sequence length="54" mass="6217">MSRSNDFSLSHLPQPHTPTLAPPHLHLFHFFSSLKHQHPLQPDSFITCGKYPLK</sequence>